<dbReference type="WBParaSite" id="MhA1_Contig1437.frz3.gene4">
    <property type="protein sequence ID" value="MhA1_Contig1437.frz3.gene4"/>
    <property type="gene ID" value="MhA1_Contig1437.frz3.gene4"/>
</dbReference>
<keyword evidence="2" id="KW-1185">Reference proteome</keyword>
<evidence type="ECO:0000256" key="1">
    <source>
        <dbReference type="SAM" id="Coils"/>
    </source>
</evidence>
<sequence>MNSKMKEVNKLMKELTETNENILDEKNELNSKIENLNKENIELREEKYLNLKELNNYRSACQVPTDEKMTLVRQNNKLSIELQHANSELTKYKNEIALNTKLVRFVSLNNRIDEINDNLTCCSNKCINSNLANSTCTTGNGFVRVHEDGIVKYQ</sequence>
<dbReference type="Proteomes" id="UP000095281">
    <property type="component" value="Unplaced"/>
</dbReference>
<feature type="coiled-coil region" evidence="1">
    <location>
        <begin position="1"/>
        <end position="46"/>
    </location>
</feature>
<dbReference type="AlphaFoldDB" id="A0A1I8B6G4"/>
<evidence type="ECO:0000313" key="2">
    <source>
        <dbReference type="Proteomes" id="UP000095281"/>
    </source>
</evidence>
<evidence type="ECO:0000313" key="3">
    <source>
        <dbReference type="WBParaSite" id="MhA1_Contig1437.frz3.gene4"/>
    </source>
</evidence>
<keyword evidence="1" id="KW-0175">Coiled coil</keyword>
<proteinExistence type="predicted"/>
<protein>
    <submittedName>
        <fullName evidence="3">Uncharacterized protein</fullName>
    </submittedName>
</protein>
<name>A0A1I8B6G4_MELHA</name>
<organism evidence="2 3">
    <name type="scientific">Meloidogyne hapla</name>
    <name type="common">Root-knot nematode worm</name>
    <dbReference type="NCBI Taxonomy" id="6305"/>
    <lineage>
        <taxon>Eukaryota</taxon>
        <taxon>Metazoa</taxon>
        <taxon>Ecdysozoa</taxon>
        <taxon>Nematoda</taxon>
        <taxon>Chromadorea</taxon>
        <taxon>Rhabditida</taxon>
        <taxon>Tylenchina</taxon>
        <taxon>Tylenchomorpha</taxon>
        <taxon>Tylenchoidea</taxon>
        <taxon>Meloidogynidae</taxon>
        <taxon>Meloidogyninae</taxon>
        <taxon>Meloidogyne</taxon>
    </lineage>
</organism>
<reference evidence="3" key="1">
    <citation type="submission" date="2016-11" db="UniProtKB">
        <authorList>
            <consortium name="WormBaseParasite"/>
        </authorList>
    </citation>
    <scope>IDENTIFICATION</scope>
</reference>
<accession>A0A1I8B6G4</accession>